<evidence type="ECO:0000256" key="6">
    <source>
        <dbReference type="SAM" id="SignalP"/>
    </source>
</evidence>
<proteinExistence type="inferred from homology"/>
<comment type="similarity">
    <text evidence="5">Belongs to the bacterial solute-binding protein PotD/PotF family.</text>
</comment>
<dbReference type="EMBL" id="JAZHOF010000001">
    <property type="protein sequence ID" value="MEJ8570158.1"/>
    <property type="molecule type" value="Genomic_DNA"/>
</dbReference>
<dbReference type="Gene3D" id="3.40.190.10">
    <property type="entry name" value="Periplasmic binding protein-like II"/>
    <property type="match status" value="2"/>
</dbReference>
<evidence type="ECO:0000256" key="5">
    <source>
        <dbReference type="PIRNR" id="PIRNR019574"/>
    </source>
</evidence>
<evidence type="ECO:0000256" key="2">
    <source>
        <dbReference type="ARBA" id="ARBA00022448"/>
    </source>
</evidence>
<dbReference type="GO" id="GO:0019808">
    <property type="term" value="F:polyamine binding"/>
    <property type="evidence" value="ECO:0007669"/>
    <property type="project" value="InterPro"/>
</dbReference>
<evidence type="ECO:0000256" key="3">
    <source>
        <dbReference type="ARBA" id="ARBA00022729"/>
    </source>
</evidence>
<dbReference type="Proteomes" id="UP001378188">
    <property type="component" value="Unassembled WGS sequence"/>
</dbReference>
<keyword evidence="2 5" id="KW-0813">Transport</keyword>
<protein>
    <recommendedName>
        <fullName evidence="5">Putrescine-binding periplasmic protein</fullName>
    </recommendedName>
</protein>
<evidence type="ECO:0000313" key="8">
    <source>
        <dbReference type="Proteomes" id="UP001378188"/>
    </source>
</evidence>
<comment type="function">
    <text evidence="5">Required for the activity of the bacterial periplasmic transport system of putrescine.</text>
</comment>
<evidence type="ECO:0000313" key="7">
    <source>
        <dbReference type="EMBL" id="MEJ8570158.1"/>
    </source>
</evidence>
<comment type="subcellular location">
    <subcellularLocation>
        <location evidence="1 5">Periplasm</location>
    </subcellularLocation>
</comment>
<dbReference type="InterPro" id="IPR006059">
    <property type="entry name" value="SBP"/>
</dbReference>
<evidence type="ECO:0000256" key="1">
    <source>
        <dbReference type="ARBA" id="ARBA00004418"/>
    </source>
</evidence>
<keyword evidence="8" id="KW-1185">Reference proteome</keyword>
<dbReference type="GO" id="GO:0042597">
    <property type="term" value="C:periplasmic space"/>
    <property type="evidence" value="ECO:0007669"/>
    <property type="project" value="UniProtKB-SubCell"/>
</dbReference>
<dbReference type="RefSeq" id="WP_340327895.1">
    <property type="nucleotide sequence ID" value="NZ_JAZHOF010000001.1"/>
</dbReference>
<organism evidence="7 8">
    <name type="scientific">Microbaculum marinum</name>
    <dbReference type="NCBI Taxonomy" id="1764581"/>
    <lineage>
        <taxon>Bacteria</taxon>
        <taxon>Pseudomonadati</taxon>
        <taxon>Pseudomonadota</taxon>
        <taxon>Alphaproteobacteria</taxon>
        <taxon>Hyphomicrobiales</taxon>
        <taxon>Tepidamorphaceae</taxon>
        <taxon>Microbaculum</taxon>
    </lineage>
</organism>
<dbReference type="Pfam" id="PF13416">
    <property type="entry name" value="SBP_bac_8"/>
    <property type="match status" value="1"/>
</dbReference>
<dbReference type="PRINTS" id="PR00909">
    <property type="entry name" value="SPERMDNBNDNG"/>
</dbReference>
<accession>A0AAW9RIU0</accession>
<keyword evidence="3 6" id="KW-0732">Signal</keyword>
<dbReference type="SUPFAM" id="SSF53850">
    <property type="entry name" value="Periplasmic binding protein-like II"/>
    <property type="match status" value="1"/>
</dbReference>
<dbReference type="AlphaFoldDB" id="A0AAW9RIU0"/>
<gene>
    <name evidence="7" type="ORF">V3328_01630</name>
</gene>
<dbReference type="PANTHER" id="PTHR30222:SF12">
    <property type="entry name" value="NORSPERMIDINE SENSOR"/>
    <property type="match status" value="1"/>
</dbReference>
<dbReference type="CDD" id="cd13659">
    <property type="entry name" value="PBP2_PotF"/>
    <property type="match status" value="1"/>
</dbReference>
<dbReference type="PIRSF" id="PIRSF019574">
    <property type="entry name" value="Periplasmic_polyamine_BP"/>
    <property type="match status" value="1"/>
</dbReference>
<sequence>MTNSINTLRGIALGAAMLPLAALPAAAQDNVVHVYNWVDYIGENTIADFEKETGIKVVYDTYDASETEEAKLLAGHSGYDVVLHSGSKIPEFVAAGIFEKLDKSKLPGWEHLDPKVLTVLEGWDPGNEYAVPYMWGTTGITYNMDMVRERLGEDAPLGTMDIIMKPEFASKVADCGISVLESPRDVIPMILSYLGKDPNSEDPADYEAVVEAFAPVRQYVKTFDSANYLNALPNKEVCVVNNWSGDYATASWRAEEAGVEIDLAYFVPETGSPAWFDTWAIPADAPHKENAYKFINYMLQPKVIADATNYTYYANANKDAVEFVDPSILEDPAIYPDEEIQSRLWTNKVLDRAADRARVRAWSKMKTGQ</sequence>
<comment type="caution">
    <text evidence="7">The sequence shown here is derived from an EMBL/GenBank/DDBJ whole genome shotgun (WGS) entry which is preliminary data.</text>
</comment>
<dbReference type="PANTHER" id="PTHR30222">
    <property type="entry name" value="SPERMIDINE/PUTRESCINE-BINDING PERIPLASMIC PROTEIN"/>
    <property type="match status" value="1"/>
</dbReference>
<keyword evidence="4 5" id="KW-0574">Periplasm</keyword>
<dbReference type="GO" id="GO:0015846">
    <property type="term" value="P:polyamine transport"/>
    <property type="evidence" value="ECO:0007669"/>
    <property type="project" value="InterPro"/>
</dbReference>
<reference evidence="7 8" key="1">
    <citation type="submission" date="2024-02" db="EMBL/GenBank/DDBJ databases">
        <title>Genome analysis and characterization of Microbaculum marinisediminis sp. nov., isolated from marine sediment.</title>
        <authorList>
            <person name="Du Z.-J."/>
            <person name="Ye Y.-Q."/>
            <person name="Zhang Z.-R."/>
            <person name="Yuan S.-M."/>
            <person name="Zhang X.-Y."/>
        </authorList>
    </citation>
    <scope>NUCLEOTIDE SEQUENCE [LARGE SCALE GENOMIC DNA]</scope>
    <source>
        <strain evidence="7 8">SDUM1044001</strain>
    </source>
</reference>
<evidence type="ECO:0000256" key="4">
    <source>
        <dbReference type="ARBA" id="ARBA00022764"/>
    </source>
</evidence>
<feature type="chain" id="PRO_5043409913" description="Putrescine-binding periplasmic protein" evidence="6">
    <location>
        <begin position="28"/>
        <end position="369"/>
    </location>
</feature>
<name>A0AAW9RIU0_9HYPH</name>
<dbReference type="InterPro" id="IPR001188">
    <property type="entry name" value="Sperm_putr-bd"/>
</dbReference>
<feature type="signal peptide" evidence="6">
    <location>
        <begin position="1"/>
        <end position="27"/>
    </location>
</feature>